<dbReference type="GO" id="GO:0009383">
    <property type="term" value="F:rRNA (cytosine-C5-)-methyltransferase activity"/>
    <property type="evidence" value="ECO:0007669"/>
    <property type="project" value="UniProtKB-ARBA"/>
</dbReference>
<dbReference type="GO" id="GO:0005730">
    <property type="term" value="C:nucleolus"/>
    <property type="evidence" value="ECO:0007669"/>
    <property type="project" value="UniProtKB-SubCell"/>
</dbReference>
<evidence type="ECO:0000256" key="13">
    <source>
        <dbReference type="SAM" id="MobiDB-lite"/>
    </source>
</evidence>
<comment type="caution">
    <text evidence="15">The sequence shown here is derived from an EMBL/GenBank/DDBJ whole genome shotgun (WGS) entry which is preliminary data.</text>
</comment>
<dbReference type="PRINTS" id="PR02008">
    <property type="entry name" value="RCMTFAMILY"/>
</dbReference>
<dbReference type="Pfam" id="PF21148">
    <property type="entry name" value="NSUN5_fdxn-like"/>
    <property type="match status" value="1"/>
</dbReference>
<dbReference type="InterPro" id="IPR049561">
    <property type="entry name" value="NSUN5_7_fdxn-like"/>
</dbReference>
<dbReference type="Pfam" id="PF01189">
    <property type="entry name" value="Methyltr_RsmB-F"/>
    <property type="match status" value="1"/>
</dbReference>
<keyword evidence="16" id="KW-1185">Reference proteome</keyword>
<dbReference type="InterPro" id="IPR001678">
    <property type="entry name" value="MeTrfase_RsmB-F_NOP2_dom"/>
</dbReference>
<keyword evidence="9" id="KW-0539">Nucleus</keyword>
<feature type="binding site" evidence="12">
    <location>
        <position position="256"/>
    </location>
    <ligand>
        <name>S-adenosyl-L-methionine</name>
        <dbReference type="ChEBI" id="CHEBI:59789"/>
    </ligand>
</feature>
<protein>
    <recommendedName>
        <fullName evidence="10">28S rRNA (cytosine-C(5))-methyltransferase</fullName>
    </recommendedName>
    <alternativeName>
        <fullName evidence="11">NOL1/NOP2/Sun domain family member 5</fullName>
    </alternativeName>
</protein>
<feature type="binding site" evidence="12">
    <location>
        <begin position="232"/>
        <end position="238"/>
    </location>
    <ligand>
        <name>S-adenosyl-L-methionine</name>
        <dbReference type="ChEBI" id="CHEBI:59789"/>
    </ligand>
</feature>
<dbReference type="GO" id="GO:0003723">
    <property type="term" value="F:RNA binding"/>
    <property type="evidence" value="ECO:0007669"/>
    <property type="project" value="UniProtKB-UniRule"/>
</dbReference>
<evidence type="ECO:0000256" key="1">
    <source>
        <dbReference type="ARBA" id="ARBA00004604"/>
    </source>
</evidence>
<keyword evidence="8" id="KW-0007">Acetylation</keyword>
<feature type="binding site" evidence="12">
    <location>
        <position position="303"/>
    </location>
    <ligand>
        <name>S-adenosyl-L-methionine</name>
        <dbReference type="ChEBI" id="CHEBI:59789"/>
    </ligand>
</feature>
<evidence type="ECO:0000256" key="11">
    <source>
        <dbReference type="ARBA" id="ARBA00076890"/>
    </source>
</evidence>
<comment type="subcellular location">
    <subcellularLocation>
        <location evidence="1">Nucleus</location>
        <location evidence="1">Nucleolus</location>
    </subcellularLocation>
</comment>
<feature type="compositionally biased region" description="Basic residues" evidence="13">
    <location>
        <begin position="451"/>
        <end position="462"/>
    </location>
</feature>
<accession>A0A851D0P2</accession>
<dbReference type="PROSITE" id="PS51686">
    <property type="entry name" value="SAM_MT_RSMB_NOP"/>
    <property type="match status" value="1"/>
</dbReference>
<dbReference type="AlphaFoldDB" id="A0A851D0P2"/>
<feature type="active site" description="Nucleophile" evidence="12">
    <location>
        <position position="355"/>
    </location>
</feature>
<dbReference type="PANTHER" id="PTHR22807:SF4">
    <property type="entry name" value="28S RRNA (CYTOSINE-C(5))-METHYLTRANSFERASE"/>
    <property type="match status" value="1"/>
</dbReference>
<evidence type="ECO:0000313" key="16">
    <source>
        <dbReference type="Proteomes" id="UP000660247"/>
    </source>
</evidence>
<keyword evidence="5 12" id="KW-0808">Transferase</keyword>
<evidence type="ECO:0000256" key="9">
    <source>
        <dbReference type="ARBA" id="ARBA00023242"/>
    </source>
</evidence>
<dbReference type="Proteomes" id="UP000660247">
    <property type="component" value="Unassembled WGS sequence"/>
</dbReference>
<feature type="domain" description="SAM-dependent MTase RsmB/NOP-type" evidence="14">
    <location>
        <begin position="124"/>
        <end position="421"/>
    </location>
</feature>
<feature type="binding site" evidence="12">
    <location>
        <position position="283"/>
    </location>
    <ligand>
        <name>S-adenosyl-L-methionine</name>
        <dbReference type="ChEBI" id="CHEBI:59789"/>
    </ligand>
</feature>
<reference evidence="15" key="1">
    <citation type="submission" date="2019-10" db="EMBL/GenBank/DDBJ databases">
        <title>Bird 10,000 Genomes (B10K) Project - Family phase.</title>
        <authorList>
            <person name="Zhang G."/>
        </authorList>
    </citation>
    <scope>NUCLEOTIDE SEQUENCE</scope>
    <source>
        <strain evidence="15">B10K-DU-002-69</strain>
        <tissue evidence="15">Muscle</tissue>
    </source>
</reference>
<keyword evidence="3" id="KW-0597">Phosphoprotein</keyword>
<feature type="non-terminal residue" evidence="15">
    <location>
        <position position="1"/>
    </location>
</feature>
<sequence>MALYGAAAAVLEGLESGQGGIKSLVYNSGFPHVRQLYALVAETLRYSAVLDKLVSDAELLRNEKKLPPQLAKVLVYDLLFGKGLKCGGRWKALARRHRARLQAELARMKVQRGVSRNEDLLAPADSPAASQVPRYVRVNTLKTCVDDVIDFFKRQGYSYLGKAASVEDLKTLSGKKFLLDLHLPELLVFPPQTDFHDNLLYTSGHIILQDKASCLPAFLLAPAAGAHIVDACAAPGNKTSHLAAILRNKGQIFAFDMDTKRLATMNTMLMRAGVTGFQLAQQDFLTVDPGDPKYSKVTYILLDPSCSGSGMVTRVPREEAAPSAERLQALATFQRKVLSHALSFPALRRLVYSTCSLHREENEDVVQAVLQERGSAFGLVDAFPSWPCRGLAAFPGAERCLRASPADTATQGFFVAVLERCGEGAAAPSSLPAAAEENPQHGAGAEAGAAPKKRKRKKQRVK</sequence>
<dbReference type="InterPro" id="IPR048889">
    <property type="entry name" value="NSUN5_RCM1_N"/>
</dbReference>
<evidence type="ECO:0000256" key="2">
    <source>
        <dbReference type="ARBA" id="ARBA00022552"/>
    </source>
</evidence>
<keyword evidence="6 12" id="KW-0949">S-adenosyl-L-methionine</keyword>
<dbReference type="Pfam" id="PF21153">
    <property type="entry name" value="NSUN5_N"/>
    <property type="match status" value="1"/>
</dbReference>
<organism evidence="15 16">
    <name type="scientific">Todus mexicanus</name>
    <name type="common">Puerto Rican tody</name>
    <dbReference type="NCBI Taxonomy" id="135184"/>
    <lineage>
        <taxon>Eukaryota</taxon>
        <taxon>Metazoa</taxon>
        <taxon>Chordata</taxon>
        <taxon>Craniata</taxon>
        <taxon>Vertebrata</taxon>
        <taxon>Euteleostomi</taxon>
        <taxon>Archelosauria</taxon>
        <taxon>Archosauria</taxon>
        <taxon>Dinosauria</taxon>
        <taxon>Saurischia</taxon>
        <taxon>Theropoda</taxon>
        <taxon>Coelurosauria</taxon>
        <taxon>Aves</taxon>
        <taxon>Neognathae</taxon>
        <taxon>Neoaves</taxon>
        <taxon>Telluraves</taxon>
        <taxon>Coraciimorphae</taxon>
        <taxon>Coraciiformes</taxon>
        <taxon>Todidae</taxon>
        <taxon>Todus</taxon>
    </lineage>
</organism>
<feature type="non-terminal residue" evidence="15">
    <location>
        <position position="462"/>
    </location>
</feature>
<evidence type="ECO:0000259" key="14">
    <source>
        <dbReference type="PROSITE" id="PS51686"/>
    </source>
</evidence>
<keyword evidence="7 12" id="KW-0694">RNA-binding</keyword>
<keyword evidence="2" id="KW-0698">rRNA processing</keyword>
<evidence type="ECO:0000256" key="4">
    <source>
        <dbReference type="ARBA" id="ARBA00022603"/>
    </source>
</evidence>
<dbReference type="GO" id="GO:0070475">
    <property type="term" value="P:rRNA base methylation"/>
    <property type="evidence" value="ECO:0007669"/>
    <property type="project" value="UniProtKB-ARBA"/>
</dbReference>
<comment type="similarity">
    <text evidence="12">Belongs to the class I-like SAM-binding methyltransferase superfamily. RsmB/NOP family.</text>
</comment>
<dbReference type="Gene3D" id="3.30.70.1170">
    <property type="entry name" value="Sun protein, domain 3"/>
    <property type="match status" value="1"/>
</dbReference>
<dbReference type="FunFam" id="3.30.70.1170:FF:000004">
    <property type="entry name" value="probable 28S rRNA (Cytosine-C(5))-methyltransferase isoform X2"/>
    <property type="match status" value="1"/>
</dbReference>
<dbReference type="Gene3D" id="3.40.50.150">
    <property type="entry name" value="Vaccinia Virus protein VP39"/>
    <property type="match status" value="1"/>
</dbReference>
<feature type="region of interest" description="Disordered" evidence="13">
    <location>
        <begin position="428"/>
        <end position="462"/>
    </location>
</feature>
<dbReference type="EMBL" id="WEIS01018622">
    <property type="protein sequence ID" value="NWI63681.1"/>
    <property type="molecule type" value="Genomic_DNA"/>
</dbReference>
<dbReference type="PANTHER" id="PTHR22807">
    <property type="entry name" value="NOP2 YEAST -RELATED NOL1/NOP2/FMU SUN DOMAIN-CONTAINING"/>
    <property type="match status" value="1"/>
</dbReference>
<dbReference type="FunFam" id="3.40.50.150:FF:000139">
    <property type="entry name" value="probable 28S rRNA (Cytosine-C(5))-methyltransferase isoform X2"/>
    <property type="match status" value="1"/>
</dbReference>
<evidence type="ECO:0000313" key="15">
    <source>
        <dbReference type="EMBL" id="NWI63681.1"/>
    </source>
</evidence>
<proteinExistence type="inferred from homology"/>
<evidence type="ECO:0000256" key="6">
    <source>
        <dbReference type="ARBA" id="ARBA00022691"/>
    </source>
</evidence>
<dbReference type="InterPro" id="IPR029063">
    <property type="entry name" value="SAM-dependent_MTases_sf"/>
</dbReference>
<evidence type="ECO:0000256" key="5">
    <source>
        <dbReference type="ARBA" id="ARBA00022679"/>
    </source>
</evidence>
<keyword evidence="4 12" id="KW-0489">Methyltransferase</keyword>
<evidence type="ECO:0000256" key="12">
    <source>
        <dbReference type="PROSITE-ProRule" id="PRU01023"/>
    </source>
</evidence>
<dbReference type="InterPro" id="IPR023267">
    <property type="entry name" value="RCMT"/>
</dbReference>
<dbReference type="OrthoDB" id="435282at2759"/>
<evidence type="ECO:0000256" key="10">
    <source>
        <dbReference type="ARBA" id="ARBA00069641"/>
    </source>
</evidence>
<evidence type="ECO:0000256" key="8">
    <source>
        <dbReference type="ARBA" id="ARBA00022990"/>
    </source>
</evidence>
<gene>
    <name evidence="15" type="primary">Nsun5</name>
    <name evidence="15" type="ORF">TODMEX_R02252</name>
</gene>
<evidence type="ECO:0000256" key="3">
    <source>
        <dbReference type="ARBA" id="ARBA00022553"/>
    </source>
</evidence>
<dbReference type="SUPFAM" id="SSF53335">
    <property type="entry name" value="S-adenosyl-L-methionine-dependent methyltransferases"/>
    <property type="match status" value="1"/>
</dbReference>
<name>A0A851D0P2_TODME</name>
<evidence type="ECO:0000256" key="7">
    <source>
        <dbReference type="ARBA" id="ARBA00022884"/>
    </source>
</evidence>
<dbReference type="InterPro" id="IPR049560">
    <property type="entry name" value="MeTrfase_RsmB-F_NOP2_cat"/>
</dbReference>